<evidence type="ECO:0000313" key="2">
    <source>
        <dbReference type="EMBL" id="CAG2060902.1"/>
    </source>
</evidence>
<protein>
    <submittedName>
        <fullName evidence="2">Uncharacterized protein</fullName>
    </submittedName>
</protein>
<name>A0ABN7P4B3_TIMPD</name>
<organism evidence="2 3">
    <name type="scientific">Timema podura</name>
    <name type="common">Walking stick</name>
    <dbReference type="NCBI Taxonomy" id="61482"/>
    <lineage>
        <taxon>Eukaryota</taxon>
        <taxon>Metazoa</taxon>
        <taxon>Ecdysozoa</taxon>
        <taxon>Arthropoda</taxon>
        <taxon>Hexapoda</taxon>
        <taxon>Insecta</taxon>
        <taxon>Pterygota</taxon>
        <taxon>Neoptera</taxon>
        <taxon>Polyneoptera</taxon>
        <taxon>Phasmatodea</taxon>
        <taxon>Timematodea</taxon>
        <taxon>Timematoidea</taxon>
        <taxon>Timematidae</taxon>
        <taxon>Timema</taxon>
    </lineage>
</organism>
<keyword evidence="3" id="KW-1185">Reference proteome</keyword>
<sequence>MARNALLEERRYGTVANNGKCGVVARMTSAPRGLPRHLWGYRSYVDHKNKDEPWRHFGSDYRGLGCACRFNIDTVSHGLDKKTKDLLLLERSFSIVQNERDDLNKKCNQLRHERDKLSANLRDLELEHEKLLKLLEEKTNRLNEETILRVELENTVTTLKEDLEFKRNV</sequence>
<gene>
    <name evidence="2" type="ORF">TPAB3V08_LOCUS7858</name>
</gene>
<feature type="non-terminal residue" evidence="2">
    <location>
        <position position="169"/>
    </location>
</feature>
<proteinExistence type="predicted"/>
<dbReference type="Proteomes" id="UP001153148">
    <property type="component" value="Unassembled WGS sequence"/>
</dbReference>
<reference evidence="2" key="1">
    <citation type="submission" date="2021-03" db="EMBL/GenBank/DDBJ databases">
        <authorList>
            <person name="Tran Van P."/>
        </authorList>
    </citation>
    <scope>NUCLEOTIDE SEQUENCE</scope>
</reference>
<accession>A0ABN7P4B3</accession>
<evidence type="ECO:0000256" key="1">
    <source>
        <dbReference type="SAM" id="Coils"/>
    </source>
</evidence>
<comment type="caution">
    <text evidence="2">The sequence shown here is derived from an EMBL/GenBank/DDBJ whole genome shotgun (WGS) entry which is preliminary data.</text>
</comment>
<dbReference type="EMBL" id="CAJPIN010013975">
    <property type="protein sequence ID" value="CAG2060902.1"/>
    <property type="molecule type" value="Genomic_DNA"/>
</dbReference>
<keyword evidence="1" id="KW-0175">Coiled coil</keyword>
<evidence type="ECO:0000313" key="3">
    <source>
        <dbReference type="Proteomes" id="UP001153148"/>
    </source>
</evidence>
<feature type="coiled-coil region" evidence="1">
    <location>
        <begin position="93"/>
        <end position="169"/>
    </location>
</feature>